<keyword evidence="4" id="KW-1185">Reference proteome</keyword>
<proteinExistence type="predicted"/>
<evidence type="ECO:0000313" key="4">
    <source>
        <dbReference type="Proteomes" id="UP000054843"/>
    </source>
</evidence>
<gene>
    <name evidence="2" type="ORF">T10_4187</name>
    <name evidence="3" type="ORF">T10_5512</name>
</gene>
<evidence type="ECO:0000313" key="2">
    <source>
        <dbReference type="EMBL" id="KRZ65798.1"/>
    </source>
</evidence>
<comment type="caution">
    <text evidence="2">The sequence shown here is derived from an EMBL/GenBank/DDBJ whole genome shotgun (WGS) entry which is preliminary data.</text>
</comment>
<dbReference type="EMBL" id="JYDO01000294">
    <property type="protein sequence ID" value="KRZ65798.1"/>
    <property type="molecule type" value="Genomic_DNA"/>
</dbReference>
<evidence type="ECO:0000313" key="3">
    <source>
        <dbReference type="EMBL" id="KRZ73390.1"/>
    </source>
</evidence>
<organism evidence="2 4">
    <name type="scientific">Trichinella papuae</name>
    <dbReference type="NCBI Taxonomy" id="268474"/>
    <lineage>
        <taxon>Eukaryota</taxon>
        <taxon>Metazoa</taxon>
        <taxon>Ecdysozoa</taxon>
        <taxon>Nematoda</taxon>
        <taxon>Enoplea</taxon>
        <taxon>Dorylaimia</taxon>
        <taxon>Trichinellida</taxon>
        <taxon>Trichinellidae</taxon>
        <taxon>Trichinella</taxon>
    </lineage>
</organism>
<feature type="region of interest" description="Disordered" evidence="1">
    <location>
        <begin position="63"/>
        <end position="85"/>
    </location>
</feature>
<dbReference type="AlphaFoldDB" id="A0A0V1M240"/>
<protein>
    <submittedName>
        <fullName evidence="2">Uncharacterized protein</fullName>
    </submittedName>
</protein>
<reference evidence="2 4" key="1">
    <citation type="submission" date="2015-01" db="EMBL/GenBank/DDBJ databases">
        <title>Evolution of Trichinella species and genotypes.</title>
        <authorList>
            <person name="Korhonen P.K."/>
            <person name="Edoardo P."/>
            <person name="Giuseppe L.R."/>
            <person name="Gasser R.B."/>
        </authorList>
    </citation>
    <scope>NUCLEOTIDE SEQUENCE [LARGE SCALE GENOMIC DNA]</scope>
    <source>
        <strain evidence="2">ISS1980</strain>
    </source>
</reference>
<sequence length="122" mass="14021">MSIEFYPLIQKRRQTNCRQEYSHSNNLHSAKIKFHKLCDNGLELPLKIKRFVIRKRSPVPNEQLTAPITLGTTTAETQPSAPFSTQHSLTRAELSTWTWCIDVPKLEPGWQFRAAASSPWSK</sequence>
<dbReference type="Proteomes" id="UP000054843">
    <property type="component" value="Unassembled WGS sequence"/>
</dbReference>
<accession>A0A0V1M240</accession>
<evidence type="ECO:0000256" key="1">
    <source>
        <dbReference type="SAM" id="MobiDB-lite"/>
    </source>
</evidence>
<dbReference type="EMBL" id="JYDO01000064">
    <property type="protein sequence ID" value="KRZ73390.1"/>
    <property type="molecule type" value="Genomic_DNA"/>
</dbReference>
<name>A0A0V1M240_9BILA</name>